<dbReference type="AlphaFoldDB" id="A0AAE3H1J3"/>
<dbReference type="Proteomes" id="UP001204144">
    <property type="component" value="Unassembled WGS sequence"/>
</dbReference>
<dbReference type="EMBL" id="RJUF01000025">
    <property type="protein sequence ID" value="MCP9763324.1"/>
    <property type="molecule type" value="Genomic_DNA"/>
</dbReference>
<comment type="pathway">
    <text evidence="1 9">Amino-acid biosynthesis; L-arginine biosynthesis; N(2)-acetyl-L-ornithine from L-glutamate: step 2/4.</text>
</comment>
<dbReference type="PANTHER" id="PTHR23342:SF0">
    <property type="entry name" value="N-ACETYLGLUTAMATE SYNTHASE, MITOCHONDRIAL"/>
    <property type="match status" value="1"/>
</dbReference>
<evidence type="ECO:0000259" key="10">
    <source>
        <dbReference type="Pfam" id="PF00696"/>
    </source>
</evidence>
<accession>A0AAE3H1J3</accession>
<keyword evidence="12" id="KW-1185">Reference proteome</keyword>
<feature type="binding site" evidence="9">
    <location>
        <position position="155"/>
    </location>
    <ligand>
        <name>substrate</name>
    </ligand>
</feature>
<reference evidence="11 12" key="1">
    <citation type="submission" date="2018-11" db="EMBL/GenBank/DDBJ databases">
        <title>Novel bacteria species description.</title>
        <authorList>
            <person name="Han J.-H."/>
        </authorList>
    </citation>
    <scope>NUCLEOTIDE SEQUENCE [LARGE SCALE GENOMIC DNA]</scope>
    <source>
        <strain evidence="11 12">KCTC23259</strain>
    </source>
</reference>
<comment type="catalytic activity">
    <reaction evidence="8 9">
        <text>N-acetyl-L-glutamate + ATP = N-acetyl-L-glutamyl 5-phosphate + ADP</text>
        <dbReference type="Rhea" id="RHEA:14629"/>
        <dbReference type="ChEBI" id="CHEBI:30616"/>
        <dbReference type="ChEBI" id="CHEBI:44337"/>
        <dbReference type="ChEBI" id="CHEBI:57936"/>
        <dbReference type="ChEBI" id="CHEBI:456216"/>
        <dbReference type="EC" id="2.7.2.8"/>
    </reaction>
</comment>
<keyword evidence="3 9" id="KW-0028">Amino-acid biosynthesis</keyword>
<evidence type="ECO:0000256" key="7">
    <source>
        <dbReference type="ARBA" id="ARBA00022840"/>
    </source>
</evidence>
<keyword evidence="7 9" id="KW-0067">ATP-binding</keyword>
<keyword evidence="9" id="KW-0963">Cytoplasm</keyword>
<dbReference type="InterPro" id="IPR004662">
    <property type="entry name" value="AcgluKinase_fam"/>
</dbReference>
<dbReference type="PIRSF" id="PIRSF000728">
    <property type="entry name" value="NAGK"/>
    <property type="match status" value="1"/>
</dbReference>
<dbReference type="Gene3D" id="3.40.1160.10">
    <property type="entry name" value="Acetylglutamate kinase-like"/>
    <property type="match status" value="1"/>
</dbReference>
<evidence type="ECO:0000256" key="5">
    <source>
        <dbReference type="ARBA" id="ARBA00022741"/>
    </source>
</evidence>
<comment type="subcellular location">
    <subcellularLocation>
        <location evidence="9">Cytoplasm</location>
    </subcellularLocation>
</comment>
<dbReference type="GO" id="GO:0003991">
    <property type="term" value="F:acetylglutamate kinase activity"/>
    <property type="evidence" value="ECO:0007669"/>
    <property type="project" value="UniProtKB-UniRule"/>
</dbReference>
<evidence type="ECO:0000256" key="2">
    <source>
        <dbReference type="ARBA" id="ARBA00022571"/>
    </source>
</evidence>
<evidence type="ECO:0000313" key="11">
    <source>
        <dbReference type="EMBL" id="MCP9763324.1"/>
    </source>
</evidence>
<evidence type="ECO:0000256" key="3">
    <source>
        <dbReference type="ARBA" id="ARBA00022605"/>
    </source>
</evidence>
<dbReference type="GO" id="GO:0042450">
    <property type="term" value="P:L-arginine biosynthetic process via ornithine"/>
    <property type="evidence" value="ECO:0007669"/>
    <property type="project" value="UniProtKB-UniRule"/>
</dbReference>
<comment type="caution">
    <text evidence="11">The sequence shown here is derived from an EMBL/GenBank/DDBJ whole genome shotgun (WGS) entry which is preliminary data.</text>
</comment>
<comment type="function">
    <text evidence="9">Catalyzes the ATP-dependent phosphorylation of N-acetyl-L-glutamate.</text>
</comment>
<organism evidence="11 12">
    <name type="scientific">Lacihabitans soyangensis</name>
    <dbReference type="NCBI Taxonomy" id="869394"/>
    <lineage>
        <taxon>Bacteria</taxon>
        <taxon>Pseudomonadati</taxon>
        <taxon>Bacteroidota</taxon>
        <taxon>Cytophagia</taxon>
        <taxon>Cytophagales</taxon>
        <taxon>Leadbetterellaceae</taxon>
        <taxon>Lacihabitans</taxon>
    </lineage>
</organism>
<dbReference type="NCBIfam" id="TIGR00761">
    <property type="entry name" value="argB"/>
    <property type="match status" value="1"/>
</dbReference>
<evidence type="ECO:0000256" key="8">
    <source>
        <dbReference type="ARBA" id="ARBA00048141"/>
    </source>
</evidence>
<dbReference type="Pfam" id="PF00696">
    <property type="entry name" value="AA_kinase"/>
    <property type="match status" value="1"/>
</dbReference>
<sequence>MVNIVKIGGNVIDNPEKLASFLSDFAKIKGPKILIHGGGKIATKIAKDLGIETKMVEGRRITDEAMRDVVTMVYGGLVNKQIVAKLQANHCNAIGLTGADGKSILAQKRPVKTIDYGFVGDILEVNALFIKSLLDADIVPVFAPLTFDMNGDMLNTNADTQASAVATGLSSLLPTNLVYCFEKKGVLSDPENEDSVISELNPANYESFKNQGVIYEGMIPKLDNAFSSLRNGVSQVTICHADELKNALETGNAGTKITL</sequence>
<keyword evidence="2 9" id="KW-0055">Arginine biosynthesis</keyword>
<evidence type="ECO:0000256" key="4">
    <source>
        <dbReference type="ARBA" id="ARBA00022679"/>
    </source>
</evidence>
<dbReference type="GO" id="GO:0005737">
    <property type="term" value="C:cytoplasm"/>
    <property type="evidence" value="ECO:0007669"/>
    <property type="project" value="UniProtKB-SubCell"/>
</dbReference>
<feature type="site" description="Transition state stabilizer" evidence="9">
    <location>
        <position position="6"/>
    </location>
</feature>
<dbReference type="GO" id="GO:0005524">
    <property type="term" value="F:ATP binding"/>
    <property type="evidence" value="ECO:0007669"/>
    <property type="project" value="UniProtKB-UniRule"/>
</dbReference>
<name>A0AAE3H1J3_9BACT</name>
<dbReference type="HAMAP" id="MF_00082">
    <property type="entry name" value="ArgB"/>
    <property type="match status" value="1"/>
</dbReference>
<dbReference type="InterPro" id="IPR037528">
    <property type="entry name" value="ArgB"/>
</dbReference>
<dbReference type="PANTHER" id="PTHR23342">
    <property type="entry name" value="N-ACETYLGLUTAMATE SYNTHASE"/>
    <property type="match status" value="1"/>
</dbReference>
<dbReference type="CDD" id="cd04238">
    <property type="entry name" value="AAK_NAGK-like"/>
    <property type="match status" value="1"/>
</dbReference>
<dbReference type="EC" id="2.7.2.8" evidence="9"/>
<keyword evidence="6 9" id="KW-0418">Kinase</keyword>
<proteinExistence type="inferred from homology"/>
<dbReference type="InterPro" id="IPR036393">
    <property type="entry name" value="AceGlu_kinase-like_sf"/>
</dbReference>
<gene>
    <name evidence="9 11" type="primary">argB</name>
    <name evidence="11" type="ORF">EGI31_10170</name>
</gene>
<dbReference type="RefSeq" id="WP_255037107.1">
    <property type="nucleotide sequence ID" value="NZ_RJUF01000025.1"/>
</dbReference>
<evidence type="ECO:0000256" key="1">
    <source>
        <dbReference type="ARBA" id="ARBA00004828"/>
    </source>
</evidence>
<keyword evidence="4 9" id="KW-0808">Transferase</keyword>
<feature type="binding site" evidence="9">
    <location>
        <begin position="38"/>
        <end position="39"/>
    </location>
    <ligand>
        <name>substrate</name>
    </ligand>
</feature>
<dbReference type="InterPro" id="IPR001048">
    <property type="entry name" value="Asp/Glu/Uridylate_kinase"/>
</dbReference>
<protein>
    <recommendedName>
        <fullName evidence="9">Acetylglutamate kinase</fullName>
        <ecNumber evidence="9">2.7.2.8</ecNumber>
    </recommendedName>
    <alternativeName>
        <fullName evidence="9">N-acetyl-L-glutamate 5-phosphotransferase</fullName>
    </alternativeName>
    <alternativeName>
        <fullName evidence="9">NAG kinase</fullName>
        <shortName evidence="9">NAGK</shortName>
    </alternativeName>
</protein>
<comment type="similarity">
    <text evidence="9">Belongs to the acetylglutamate kinase family. ArgB subfamily.</text>
</comment>
<evidence type="ECO:0000256" key="6">
    <source>
        <dbReference type="ARBA" id="ARBA00022777"/>
    </source>
</evidence>
<dbReference type="SUPFAM" id="SSF53633">
    <property type="entry name" value="Carbamate kinase-like"/>
    <property type="match status" value="1"/>
</dbReference>
<evidence type="ECO:0000256" key="9">
    <source>
        <dbReference type="HAMAP-Rule" id="MF_00082"/>
    </source>
</evidence>
<feature type="binding site" evidence="9">
    <location>
        <position position="60"/>
    </location>
    <ligand>
        <name>substrate</name>
    </ligand>
</feature>
<evidence type="ECO:0000313" key="12">
    <source>
        <dbReference type="Proteomes" id="UP001204144"/>
    </source>
</evidence>
<feature type="domain" description="Aspartate/glutamate/uridylate kinase" evidence="10">
    <location>
        <begin position="1"/>
        <end position="239"/>
    </location>
</feature>
<keyword evidence="5 9" id="KW-0547">Nucleotide-binding</keyword>
<feature type="site" description="Transition state stabilizer" evidence="9">
    <location>
        <position position="221"/>
    </location>
</feature>